<dbReference type="Pfam" id="PF00534">
    <property type="entry name" value="Glycos_transf_1"/>
    <property type="match status" value="1"/>
</dbReference>
<dbReference type="EMBL" id="LBWG01000024">
    <property type="protein sequence ID" value="KKR03609.1"/>
    <property type="molecule type" value="Genomic_DNA"/>
</dbReference>
<dbReference type="Proteomes" id="UP000033935">
    <property type="component" value="Unassembled WGS sequence"/>
</dbReference>
<gene>
    <name evidence="2" type="ORF">UT30_C0024G0004</name>
</gene>
<comment type="caution">
    <text evidence="2">The sequence shown here is derived from an EMBL/GenBank/DDBJ whole genome shotgun (WGS) entry which is preliminary data.</text>
</comment>
<proteinExistence type="predicted"/>
<evidence type="ECO:0000313" key="2">
    <source>
        <dbReference type="EMBL" id="KKR03609.1"/>
    </source>
</evidence>
<dbReference type="PANTHER" id="PTHR12526">
    <property type="entry name" value="GLYCOSYLTRANSFERASE"/>
    <property type="match status" value="1"/>
</dbReference>
<evidence type="ECO:0000313" key="3">
    <source>
        <dbReference type="Proteomes" id="UP000033935"/>
    </source>
</evidence>
<organism evidence="2 3">
    <name type="scientific">Candidatus Uhrbacteria bacterium GW2011_GWF2_39_13</name>
    <dbReference type="NCBI Taxonomy" id="1618995"/>
    <lineage>
        <taxon>Bacteria</taxon>
        <taxon>Candidatus Uhriibacteriota</taxon>
    </lineage>
</organism>
<reference evidence="2 3" key="1">
    <citation type="journal article" date="2015" name="Nature">
        <title>rRNA introns, odd ribosomes, and small enigmatic genomes across a large radiation of phyla.</title>
        <authorList>
            <person name="Brown C.T."/>
            <person name="Hug L.A."/>
            <person name="Thomas B.C."/>
            <person name="Sharon I."/>
            <person name="Castelle C.J."/>
            <person name="Singh A."/>
            <person name="Wilkins M.J."/>
            <person name="Williams K.H."/>
            <person name="Banfield J.F."/>
        </authorList>
    </citation>
    <scope>NUCLEOTIDE SEQUENCE [LARGE SCALE GENOMIC DNA]</scope>
</reference>
<name>A0A0G0MHX0_9BACT</name>
<protein>
    <submittedName>
        <fullName evidence="2">Glycosyl transferase group 1</fullName>
    </submittedName>
</protein>
<dbReference type="AlphaFoldDB" id="A0A0G0MHX0"/>
<evidence type="ECO:0000259" key="1">
    <source>
        <dbReference type="Pfam" id="PF00534"/>
    </source>
</evidence>
<sequence>MKLLIIHYHLQPGGVTRIIDSQLLAMSKFIASEDICILTGEPCGKGALTGSVATEVLPELNYIDSSKPSAAECASMLKKIEERIKSHISPDTVIHPHNINLGKNPVLTYAVHKISETGIPVLNHCHDFAEDGRPENLEFLKYVIGKCFGADFHKILYPDKARYLFGVLNSTDFERLLNCGVRRDLVNLLPNPVHFPEMDTAKKRSEIIDTIKASFDIAQELPIFTYPVRAIHRKNIGEFILLASLFADKANWIITLSPQNPLEKPEYEAWKDFCRNNDVKVFFEVGEKIDFNELMHVTDRCVTTSMKEGFGMVFLESWDWGVPVVGRNIPAVTRDFISNGLSLPHLYGNLFVETETNKSDFPQLTLREQMKFILSLKSSAALKEQLLKNNPGIMKIFQNTPDKIIKQNMETVKNSYSLEAYGKKLFDIYTKLSGQS</sequence>
<dbReference type="PANTHER" id="PTHR12526:SF630">
    <property type="entry name" value="GLYCOSYLTRANSFERASE"/>
    <property type="match status" value="1"/>
</dbReference>
<feature type="domain" description="Glycosyl transferase family 1" evidence="1">
    <location>
        <begin position="209"/>
        <end position="340"/>
    </location>
</feature>
<dbReference type="SUPFAM" id="SSF53756">
    <property type="entry name" value="UDP-Glycosyltransferase/glycogen phosphorylase"/>
    <property type="match status" value="1"/>
</dbReference>
<dbReference type="GO" id="GO:0016757">
    <property type="term" value="F:glycosyltransferase activity"/>
    <property type="evidence" value="ECO:0007669"/>
    <property type="project" value="InterPro"/>
</dbReference>
<accession>A0A0G0MHX0</accession>
<dbReference type="Gene3D" id="3.40.50.2000">
    <property type="entry name" value="Glycogen Phosphorylase B"/>
    <property type="match status" value="2"/>
</dbReference>
<dbReference type="InterPro" id="IPR001296">
    <property type="entry name" value="Glyco_trans_1"/>
</dbReference>
<keyword evidence="2" id="KW-0808">Transferase</keyword>